<evidence type="ECO:0000313" key="3">
    <source>
        <dbReference type="EMBL" id="KAK0745764.1"/>
    </source>
</evidence>
<keyword evidence="4" id="KW-1185">Reference proteome</keyword>
<dbReference type="PANTHER" id="PTHR38111:SF11">
    <property type="entry name" value="TRANSCRIPTION FACTOR DOMAIN-CONTAINING PROTEIN-RELATED"/>
    <property type="match status" value="1"/>
</dbReference>
<feature type="domain" description="Zn(2)-C6 fungal-type" evidence="2">
    <location>
        <begin position="10"/>
        <end position="38"/>
    </location>
</feature>
<dbReference type="GO" id="GO:0000981">
    <property type="term" value="F:DNA-binding transcription factor activity, RNA polymerase II-specific"/>
    <property type="evidence" value="ECO:0007669"/>
    <property type="project" value="InterPro"/>
</dbReference>
<dbReference type="PROSITE" id="PS00463">
    <property type="entry name" value="ZN2_CY6_FUNGAL_1"/>
    <property type="match status" value="1"/>
</dbReference>
<name>A0AA40EUN3_9PEZI</name>
<protein>
    <recommendedName>
        <fullName evidence="2">Zn(2)-C6 fungal-type domain-containing protein</fullName>
    </recommendedName>
</protein>
<reference evidence="3" key="1">
    <citation type="submission" date="2023-06" db="EMBL/GenBank/DDBJ databases">
        <title>Genome-scale phylogeny and comparative genomics of the fungal order Sordariales.</title>
        <authorList>
            <consortium name="Lawrence Berkeley National Laboratory"/>
            <person name="Hensen N."/>
            <person name="Bonometti L."/>
            <person name="Westerberg I."/>
            <person name="Brannstrom I.O."/>
            <person name="Guillou S."/>
            <person name="Cros-Aarteil S."/>
            <person name="Calhoun S."/>
            <person name="Haridas S."/>
            <person name="Kuo A."/>
            <person name="Mondo S."/>
            <person name="Pangilinan J."/>
            <person name="Riley R."/>
            <person name="LaButti K."/>
            <person name="Andreopoulos B."/>
            <person name="Lipzen A."/>
            <person name="Chen C."/>
            <person name="Yanf M."/>
            <person name="Daum C."/>
            <person name="Ng V."/>
            <person name="Clum A."/>
            <person name="Steindorff A."/>
            <person name="Ohm R."/>
            <person name="Martin F."/>
            <person name="Silar P."/>
            <person name="Natvig D."/>
            <person name="Lalanne C."/>
            <person name="Gautier V."/>
            <person name="Ament-velasquez S.L."/>
            <person name="Kruys A."/>
            <person name="Hutchinson M.I."/>
            <person name="Powell A.J."/>
            <person name="Barry K."/>
            <person name="Miller A.N."/>
            <person name="Grigoriev I.V."/>
            <person name="Debuchy R."/>
            <person name="Gladieux P."/>
            <person name="Thoren M.H."/>
            <person name="Johannesson H."/>
        </authorList>
    </citation>
    <scope>NUCLEOTIDE SEQUENCE</scope>
    <source>
        <strain evidence="3">SMH3187-1</strain>
    </source>
</reference>
<accession>A0AA40EUN3</accession>
<dbReference type="InterPro" id="IPR036864">
    <property type="entry name" value="Zn2-C6_fun-type_DNA-bd_sf"/>
</dbReference>
<dbReference type="PROSITE" id="PS50048">
    <property type="entry name" value="ZN2_CY6_FUNGAL_2"/>
    <property type="match status" value="1"/>
</dbReference>
<dbReference type="EMBL" id="JAUKUD010000004">
    <property type="protein sequence ID" value="KAK0745764.1"/>
    <property type="molecule type" value="Genomic_DNA"/>
</dbReference>
<keyword evidence="1" id="KW-0539">Nucleus</keyword>
<gene>
    <name evidence="3" type="ORF">B0T18DRAFT_136726</name>
</gene>
<dbReference type="SMART" id="SM00066">
    <property type="entry name" value="GAL4"/>
    <property type="match status" value="1"/>
</dbReference>
<sequence>MVGVPGRSKGCHACRRRKKGCDLGRPTCARCRQAGIDCDGYERKWIFVHTDPGSIISKLKVLPLPSTAASTVDGYAQALPPEFASLARLADRIGCIATLWELQFPQEHACELATIVWVSKVQDEPIFQQSPCLQKAVLAVCLASIGKQHKTEWIIQHGLQLYGVAIKTLSAALSRLPSSTAPSDAMLVTTRVLAMHELISGGATKRHHHLPKIHAWPTHRMGELALLAARSPNTFVESPSHEMFSDARFMCTVAATVIRRGTILSNPDWKTIPWSKRTKTPRDLLLDIFVDLPSLLQQLDAIIDYNDISLSKILTGRCLEQATACERSLVEWLEFSAPEGWGMTGCPNLNYYNATPDSIRDAQLMCFFWTTYAQVLTVIQSLSSSLADANTDSRNSTILVCCQSIARTVPVFFVREAEAVGCYTIISFPMFFALEGLIFTEAPTVSADHLQLLDLFMKPARGGGSMAQFVVGMLDHSPVLQQTEAAKAVMTALAGEATLPP</sequence>
<dbReference type="CDD" id="cd00067">
    <property type="entry name" value="GAL4"/>
    <property type="match status" value="1"/>
</dbReference>
<comment type="caution">
    <text evidence="3">The sequence shown here is derived from an EMBL/GenBank/DDBJ whole genome shotgun (WGS) entry which is preliminary data.</text>
</comment>
<dbReference type="InterPro" id="IPR001138">
    <property type="entry name" value="Zn2Cys6_DnaBD"/>
</dbReference>
<dbReference type="Gene3D" id="4.10.240.10">
    <property type="entry name" value="Zn(2)-C6 fungal-type DNA-binding domain"/>
    <property type="match status" value="1"/>
</dbReference>
<proteinExistence type="predicted"/>
<evidence type="ECO:0000313" key="4">
    <source>
        <dbReference type="Proteomes" id="UP001172155"/>
    </source>
</evidence>
<dbReference type="SUPFAM" id="SSF57701">
    <property type="entry name" value="Zn2/Cys6 DNA-binding domain"/>
    <property type="match status" value="1"/>
</dbReference>
<dbReference type="InterPro" id="IPR053178">
    <property type="entry name" value="Osmoadaptation_assoc"/>
</dbReference>
<dbReference type="Pfam" id="PF00172">
    <property type="entry name" value="Zn_clus"/>
    <property type="match status" value="1"/>
</dbReference>
<evidence type="ECO:0000256" key="1">
    <source>
        <dbReference type="ARBA" id="ARBA00023242"/>
    </source>
</evidence>
<dbReference type="GO" id="GO:0008270">
    <property type="term" value="F:zinc ion binding"/>
    <property type="evidence" value="ECO:0007669"/>
    <property type="project" value="InterPro"/>
</dbReference>
<organism evidence="3 4">
    <name type="scientific">Schizothecium vesticola</name>
    <dbReference type="NCBI Taxonomy" id="314040"/>
    <lineage>
        <taxon>Eukaryota</taxon>
        <taxon>Fungi</taxon>
        <taxon>Dikarya</taxon>
        <taxon>Ascomycota</taxon>
        <taxon>Pezizomycotina</taxon>
        <taxon>Sordariomycetes</taxon>
        <taxon>Sordariomycetidae</taxon>
        <taxon>Sordariales</taxon>
        <taxon>Schizotheciaceae</taxon>
        <taxon>Schizothecium</taxon>
    </lineage>
</organism>
<dbReference type="AlphaFoldDB" id="A0AA40EUN3"/>
<dbReference type="Proteomes" id="UP001172155">
    <property type="component" value="Unassembled WGS sequence"/>
</dbReference>
<dbReference type="PANTHER" id="PTHR38111">
    <property type="entry name" value="ZN(2)-C6 FUNGAL-TYPE DOMAIN-CONTAINING PROTEIN-RELATED"/>
    <property type="match status" value="1"/>
</dbReference>
<evidence type="ECO:0000259" key="2">
    <source>
        <dbReference type="PROSITE" id="PS50048"/>
    </source>
</evidence>